<evidence type="ECO:0000256" key="1">
    <source>
        <dbReference type="SAM" id="MobiDB-lite"/>
    </source>
</evidence>
<evidence type="ECO:0000256" key="2">
    <source>
        <dbReference type="SAM" id="SignalP"/>
    </source>
</evidence>
<feature type="chain" id="PRO_5013004605" evidence="2">
    <location>
        <begin position="21"/>
        <end position="86"/>
    </location>
</feature>
<keyword evidence="2" id="KW-0732">Signal</keyword>
<feature type="signal peptide" evidence="2">
    <location>
        <begin position="1"/>
        <end position="20"/>
    </location>
</feature>
<dbReference type="EMBL" id="LQOJ01000054">
    <property type="protein sequence ID" value="ORU98998.1"/>
    <property type="molecule type" value="Genomic_DNA"/>
</dbReference>
<dbReference type="AlphaFoldDB" id="A0A1X1R4C4"/>
<feature type="region of interest" description="Disordered" evidence="1">
    <location>
        <begin position="39"/>
        <end position="86"/>
    </location>
</feature>
<name>A0A1X1R4C4_MYCFA</name>
<gene>
    <name evidence="3" type="ORF">AWC04_17930</name>
</gene>
<protein>
    <submittedName>
        <fullName evidence="3">Uncharacterized protein</fullName>
    </submittedName>
</protein>
<proteinExistence type="predicted"/>
<comment type="caution">
    <text evidence="3">The sequence shown here is derived from an EMBL/GenBank/DDBJ whole genome shotgun (WGS) entry which is preliminary data.</text>
</comment>
<dbReference type="Proteomes" id="UP000193484">
    <property type="component" value="Unassembled WGS sequence"/>
</dbReference>
<feature type="compositionally biased region" description="Polar residues" evidence="1">
    <location>
        <begin position="46"/>
        <end position="86"/>
    </location>
</feature>
<evidence type="ECO:0000313" key="3">
    <source>
        <dbReference type="EMBL" id="ORU98998.1"/>
    </source>
</evidence>
<reference evidence="3 4" key="1">
    <citation type="submission" date="2016-01" db="EMBL/GenBank/DDBJ databases">
        <title>The new phylogeny of the genus Mycobacterium.</title>
        <authorList>
            <person name="Tarcisio F."/>
            <person name="Conor M."/>
            <person name="Antonella G."/>
            <person name="Elisabetta G."/>
            <person name="Giulia F.S."/>
            <person name="Sara T."/>
            <person name="Anna F."/>
            <person name="Clotilde B."/>
            <person name="Roberto B."/>
            <person name="Veronica D.S."/>
            <person name="Fabio R."/>
            <person name="Monica P."/>
            <person name="Olivier J."/>
            <person name="Enrico T."/>
            <person name="Nicola S."/>
        </authorList>
    </citation>
    <scope>NUCLEOTIDE SEQUENCE [LARGE SCALE GENOMIC DNA]</scope>
    <source>
        <strain evidence="3 4">DSM 44179</strain>
    </source>
</reference>
<accession>A0A1X1R4C4</accession>
<organism evidence="3 4">
    <name type="scientific">Mycolicibacterium fallax</name>
    <name type="common">Mycobacterium fallax</name>
    <dbReference type="NCBI Taxonomy" id="1793"/>
    <lineage>
        <taxon>Bacteria</taxon>
        <taxon>Bacillati</taxon>
        <taxon>Actinomycetota</taxon>
        <taxon>Actinomycetes</taxon>
        <taxon>Mycobacteriales</taxon>
        <taxon>Mycobacteriaceae</taxon>
        <taxon>Mycolicibacterium</taxon>
    </lineage>
</organism>
<evidence type="ECO:0000313" key="4">
    <source>
        <dbReference type="Proteomes" id="UP000193484"/>
    </source>
</evidence>
<keyword evidence="4" id="KW-1185">Reference proteome</keyword>
<sequence length="86" mass="8697">MAIGALVTALALSLGGGVAAAESLNGGFDLIAPEPTPAKTLPLGSVHQSKAPQATQMVPNSQRGRYGSWHNSETVDTDSSAGATRH</sequence>